<protein>
    <recommendedName>
        <fullName evidence="8">ERCC1-like central domain-containing protein</fullName>
    </recommendedName>
</protein>
<dbReference type="InterPro" id="IPR011335">
    <property type="entry name" value="Restrct_endonuc-II-like"/>
</dbReference>
<dbReference type="SUPFAM" id="SSF52980">
    <property type="entry name" value="Restriction endonuclease-like"/>
    <property type="match status" value="1"/>
</dbReference>
<dbReference type="InterPro" id="IPR047260">
    <property type="entry name" value="ERCC1-like_central_dom"/>
</dbReference>
<keyword evidence="10" id="KW-1185">Reference proteome</keyword>
<accession>A0A642UFX0</accession>
<dbReference type="OrthoDB" id="10262814at2759"/>
<dbReference type="FunFam" id="3.40.50.10130:FF:000001">
    <property type="entry name" value="DNA excision repair protein ERCC-1"/>
    <property type="match status" value="1"/>
</dbReference>
<dbReference type="GO" id="GO:0003684">
    <property type="term" value="F:damaged DNA binding"/>
    <property type="evidence" value="ECO:0007669"/>
    <property type="project" value="InterPro"/>
</dbReference>
<organism evidence="9 10">
    <name type="scientific">Diutina rugosa</name>
    <name type="common">Yeast</name>
    <name type="synonym">Candida rugosa</name>
    <dbReference type="NCBI Taxonomy" id="5481"/>
    <lineage>
        <taxon>Eukaryota</taxon>
        <taxon>Fungi</taxon>
        <taxon>Dikarya</taxon>
        <taxon>Ascomycota</taxon>
        <taxon>Saccharomycotina</taxon>
        <taxon>Pichiomycetes</taxon>
        <taxon>Debaryomycetaceae</taxon>
        <taxon>Diutina</taxon>
    </lineage>
</organism>
<gene>
    <name evidence="9" type="ORF">DIURU_005005</name>
</gene>
<evidence type="ECO:0000256" key="5">
    <source>
        <dbReference type="ARBA" id="ARBA00023204"/>
    </source>
</evidence>
<keyword evidence="6" id="KW-0539">Nucleus</keyword>
<evidence type="ECO:0000313" key="9">
    <source>
        <dbReference type="EMBL" id="KAA8898150.1"/>
    </source>
</evidence>
<dbReference type="CDD" id="cd22325">
    <property type="entry name" value="ERCC1_C-like"/>
    <property type="match status" value="1"/>
</dbReference>
<dbReference type="SUPFAM" id="SSF47781">
    <property type="entry name" value="RuvA domain 2-like"/>
    <property type="match status" value="1"/>
</dbReference>
<dbReference type="PANTHER" id="PTHR12749:SF0">
    <property type="entry name" value="DNA EXCISION REPAIR PROTEIN ERCC-1"/>
    <property type="match status" value="1"/>
</dbReference>
<dbReference type="PANTHER" id="PTHR12749">
    <property type="entry name" value="EXCISION REPAIR CROSS-COMPLEMENTING 1 ERCC1"/>
    <property type="match status" value="1"/>
</dbReference>
<feature type="domain" description="ERCC1-like central" evidence="8">
    <location>
        <begin position="109"/>
        <end position="236"/>
    </location>
</feature>
<evidence type="ECO:0000256" key="6">
    <source>
        <dbReference type="ARBA" id="ARBA00023242"/>
    </source>
</evidence>
<evidence type="ECO:0000256" key="4">
    <source>
        <dbReference type="ARBA" id="ARBA00023125"/>
    </source>
</evidence>
<dbReference type="GeneID" id="54783656"/>
<evidence type="ECO:0000256" key="7">
    <source>
        <dbReference type="SAM" id="MobiDB-lite"/>
    </source>
</evidence>
<evidence type="ECO:0000256" key="1">
    <source>
        <dbReference type="ARBA" id="ARBA00004123"/>
    </source>
</evidence>
<evidence type="ECO:0000313" key="10">
    <source>
        <dbReference type="Proteomes" id="UP000449547"/>
    </source>
</evidence>
<dbReference type="GO" id="GO:0006312">
    <property type="term" value="P:mitotic recombination"/>
    <property type="evidence" value="ECO:0007669"/>
    <property type="project" value="TreeGrafter"/>
</dbReference>
<sequence length="328" mass="36146">MGDDNSFASILAGVKRMRDEYDDQPSQPDPKSSPANQDVPPVDKPSAPQPTSSTPSEEPAKPKLITRKLPPKSASSRSATPESNPAGSSNQAFQGSTFKRTMAPALSEILVSKSQKGNPLLTDSEMKITSWAYDGEILCDYYISKTFQILFLSLKYHKIRPEYIWTRIKKLHRGVSVEANPTGPKDHTLRMLLCVVDIDSPQEVLRQINDLCVKSDLTLVIAWSYREAGNYIAMAKSLAAAPLKAERNIIPPKAETYLGSITDSLTSIPSVNKTDVRTLLANCGSFEKIVEAACDPNAPFEELQGIGPTKAARLKQWFSEPFVYNKQN</sequence>
<dbReference type="Pfam" id="PF03834">
    <property type="entry name" value="Rad10"/>
    <property type="match status" value="1"/>
</dbReference>
<keyword evidence="4" id="KW-0238">DNA-binding</keyword>
<dbReference type="EMBL" id="SWFT01000149">
    <property type="protein sequence ID" value="KAA8898150.1"/>
    <property type="molecule type" value="Genomic_DNA"/>
</dbReference>
<dbReference type="GO" id="GO:0070522">
    <property type="term" value="C:ERCC4-ERCC1 complex"/>
    <property type="evidence" value="ECO:0007669"/>
    <property type="project" value="TreeGrafter"/>
</dbReference>
<dbReference type="Gene3D" id="3.40.50.10130">
    <property type="match status" value="1"/>
</dbReference>
<dbReference type="Gene3D" id="1.10.150.20">
    <property type="entry name" value="5' to 3' exonuclease, C-terminal subdomain"/>
    <property type="match status" value="1"/>
</dbReference>
<feature type="compositionally biased region" description="Low complexity" evidence="7">
    <location>
        <begin position="24"/>
        <end position="34"/>
    </location>
</feature>
<dbReference type="GO" id="GO:0003697">
    <property type="term" value="F:single-stranded DNA binding"/>
    <property type="evidence" value="ECO:0007669"/>
    <property type="project" value="TreeGrafter"/>
</dbReference>
<dbReference type="GO" id="GO:0006302">
    <property type="term" value="P:double-strand break repair"/>
    <property type="evidence" value="ECO:0007669"/>
    <property type="project" value="UniProtKB-ARBA"/>
</dbReference>
<keyword evidence="3" id="KW-0227">DNA damage</keyword>
<dbReference type="InterPro" id="IPR010994">
    <property type="entry name" value="RuvA_2-like"/>
</dbReference>
<dbReference type="GO" id="GO:0070914">
    <property type="term" value="P:UV-damage excision repair"/>
    <property type="evidence" value="ECO:0007669"/>
    <property type="project" value="TreeGrafter"/>
</dbReference>
<keyword evidence="5" id="KW-0234">DNA repair</keyword>
<dbReference type="InterPro" id="IPR004579">
    <property type="entry name" value="ERCC1/RAD10/SWI10"/>
</dbReference>
<dbReference type="OMA" id="HPEYIWQ"/>
<feature type="compositionally biased region" description="Low complexity" evidence="7">
    <location>
        <begin position="44"/>
        <end position="57"/>
    </location>
</feature>
<comment type="similarity">
    <text evidence="2">Belongs to the ERCC1/RAD10/SWI10 family.</text>
</comment>
<dbReference type="VEuPathDB" id="FungiDB:DIURU_005005"/>
<feature type="region of interest" description="Disordered" evidence="7">
    <location>
        <begin position="1"/>
        <end position="94"/>
    </location>
</feature>
<evidence type="ECO:0000256" key="2">
    <source>
        <dbReference type="ARBA" id="ARBA00008283"/>
    </source>
</evidence>
<evidence type="ECO:0000259" key="8">
    <source>
        <dbReference type="Pfam" id="PF03834"/>
    </source>
</evidence>
<dbReference type="NCBIfam" id="TIGR00597">
    <property type="entry name" value="rad10"/>
    <property type="match status" value="1"/>
</dbReference>
<evidence type="ECO:0000256" key="3">
    <source>
        <dbReference type="ARBA" id="ARBA00022763"/>
    </source>
</evidence>
<proteinExistence type="inferred from homology"/>
<dbReference type="GO" id="GO:0000110">
    <property type="term" value="C:nucleotide-excision repair factor 1 complex"/>
    <property type="evidence" value="ECO:0007669"/>
    <property type="project" value="TreeGrafter"/>
</dbReference>
<comment type="caution">
    <text evidence="9">The sequence shown here is derived from an EMBL/GenBank/DDBJ whole genome shotgun (WGS) entry which is preliminary data.</text>
</comment>
<comment type="subcellular location">
    <subcellularLocation>
        <location evidence="1">Nucleus</location>
    </subcellularLocation>
</comment>
<dbReference type="AlphaFoldDB" id="A0A642UFX0"/>
<name>A0A642UFX0_DIURU</name>
<reference evidence="9 10" key="1">
    <citation type="submission" date="2019-07" db="EMBL/GenBank/DDBJ databases">
        <title>Genome assembly of two rare yeast pathogens: Diutina rugosa and Trichomonascus ciferrii.</title>
        <authorList>
            <person name="Mixao V."/>
            <person name="Saus E."/>
            <person name="Hansen A."/>
            <person name="Lass-Flor C."/>
            <person name="Gabaldon T."/>
        </authorList>
    </citation>
    <scope>NUCLEOTIDE SEQUENCE [LARGE SCALE GENOMIC DNA]</scope>
    <source>
        <strain evidence="9 10">CBS 613</strain>
    </source>
</reference>
<dbReference type="Proteomes" id="UP000449547">
    <property type="component" value="Unassembled WGS sequence"/>
</dbReference>
<dbReference type="RefSeq" id="XP_034010407.1">
    <property type="nucleotide sequence ID" value="XM_034157940.1"/>
</dbReference>
<feature type="compositionally biased region" description="Polar residues" evidence="7">
    <location>
        <begin position="73"/>
        <end position="94"/>
    </location>
</feature>